<dbReference type="SUPFAM" id="SSF54447">
    <property type="entry name" value="ssDNA-binding transcriptional regulator domain"/>
    <property type="match status" value="1"/>
</dbReference>
<protein>
    <submittedName>
        <fullName evidence="9">KIWI</fullName>
    </submittedName>
</protein>
<dbReference type="GO" id="GO:0003677">
    <property type="term" value="F:DNA binding"/>
    <property type="evidence" value="ECO:0007669"/>
    <property type="project" value="UniProtKB-KW"/>
</dbReference>
<evidence type="ECO:0000313" key="10">
    <source>
        <dbReference type="Proteomes" id="UP000030680"/>
    </source>
</evidence>
<dbReference type="PANTHER" id="PTHR13215">
    <property type="entry name" value="RNA POLYMERASE II TRANSCRIPTIONAL COACTIVATOR"/>
    <property type="match status" value="1"/>
</dbReference>
<keyword evidence="10" id="KW-1185">Reference proteome</keyword>
<evidence type="ECO:0000256" key="3">
    <source>
        <dbReference type="ARBA" id="ARBA00023015"/>
    </source>
</evidence>
<dbReference type="STRING" id="130081.M2XW77"/>
<evidence type="ECO:0000256" key="5">
    <source>
        <dbReference type="ARBA" id="ARBA00023163"/>
    </source>
</evidence>
<evidence type="ECO:0000256" key="6">
    <source>
        <dbReference type="ARBA" id="ARBA00023242"/>
    </source>
</evidence>
<dbReference type="GO" id="GO:0003713">
    <property type="term" value="F:transcription coactivator activity"/>
    <property type="evidence" value="ECO:0007669"/>
    <property type="project" value="InterPro"/>
</dbReference>
<dbReference type="OrthoDB" id="2505440at2759"/>
<gene>
    <name evidence="9" type="ORF">Gasu_48350</name>
</gene>
<dbReference type="eggNOG" id="KOG2712">
    <property type="taxonomic scope" value="Eukaryota"/>
</dbReference>
<dbReference type="Proteomes" id="UP000030680">
    <property type="component" value="Unassembled WGS sequence"/>
</dbReference>
<proteinExistence type="inferred from homology"/>
<evidence type="ECO:0000256" key="2">
    <source>
        <dbReference type="ARBA" id="ARBA00009001"/>
    </source>
</evidence>
<evidence type="ECO:0000256" key="1">
    <source>
        <dbReference type="ARBA" id="ARBA00004123"/>
    </source>
</evidence>
<dbReference type="EMBL" id="KB454529">
    <property type="protein sequence ID" value="EME27694.1"/>
    <property type="molecule type" value="Genomic_DNA"/>
</dbReference>
<sequence length="121" mass="13847">MTQNPSFGMKPGHKPRKDCSPEPSNSSESSYETIEEPPTKVYKKDSWTRDCDGYPFFELSKTRRVTVRKFSGKMLVDIREYYNNGETLAPGRKGISLSIEQYEKLKSYLADIDDAIQRGVP</sequence>
<dbReference type="Gramene" id="EME27694">
    <property type="protein sequence ID" value="EME27694"/>
    <property type="gene ID" value="Gasu_48350"/>
</dbReference>
<name>M2XW77_GALSU</name>
<keyword evidence="6" id="KW-0539">Nucleus</keyword>
<evidence type="ECO:0000256" key="7">
    <source>
        <dbReference type="SAM" id="MobiDB-lite"/>
    </source>
</evidence>
<dbReference type="AlphaFoldDB" id="M2XW77"/>
<feature type="region of interest" description="Disordered" evidence="7">
    <location>
        <begin position="1"/>
        <end position="39"/>
    </location>
</feature>
<dbReference type="GeneID" id="17086581"/>
<dbReference type="GO" id="GO:0005634">
    <property type="term" value="C:nucleus"/>
    <property type="evidence" value="ECO:0007669"/>
    <property type="project" value="UniProtKB-SubCell"/>
</dbReference>
<organism evidence="9 10">
    <name type="scientific">Galdieria sulphuraria</name>
    <name type="common">Red alga</name>
    <dbReference type="NCBI Taxonomy" id="130081"/>
    <lineage>
        <taxon>Eukaryota</taxon>
        <taxon>Rhodophyta</taxon>
        <taxon>Bangiophyceae</taxon>
        <taxon>Galdieriales</taxon>
        <taxon>Galdieriaceae</taxon>
        <taxon>Galdieria</taxon>
    </lineage>
</organism>
<comment type="subcellular location">
    <subcellularLocation>
        <location evidence="1">Nucleus</location>
    </subcellularLocation>
</comment>
<evidence type="ECO:0000256" key="4">
    <source>
        <dbReference type="ARBA" id="ARBA00023125"/>
    </source>
</evidence>
<dbReference type="InterPro" id="IPR009044">
    <property type="entry name" value="ssDNA-bd_transcriptional_reg"/>
</dbReference>
<dbReference type="InterPro" id="IPR045125">
    <property type="entry name" value="Sub1/Tcp4-like"/>
</dbReference>
<feature type="domain" description="Transcriptional coactivator p15 (PC4) C-terminal" evidence="8">
    <location>
        <begin position="57"/>
        <end position="107"/>
    </location>
</feature>
<dbReference type="Gene3D" id="2.30.31.10">
    <property type="entry name" value="Transcriptional Coactivator Pc4, Chain A"/>
    <property type="match status" value="1"/>
</dbReference>
<dbReference type="InterPro" id="IPR003173">
    <property type="entry name" value="PC4_C"/>
</dbReference>
<dbReference type="SMR" id="M2XW77"/>
<dbReference type="Pfam" id="PF02229">
    <property type="entry name" value="PC4"/>
    <property type="match status" value="1"/>
</dbReference>
<dbReference type="RefSeq" id="XP_005704214.1">
    <property type="nucleotide sequence ID" value="XM_005704157.1"/>
</dbReference>
<evidence type="ECO:0000259" key="8">
    <source>
        <dbReference type="Pfam" id="PF02229"/>
    </source>
</evidence>
<keyword evidence="4" id="KW-0238">DNA-binding</keyword>
<keyword evidence="5" id="KW-0804">Transcription</keyword>
<reference evidence="10" key="1">
    <citation type="journal article" date="2013" name="Science">
        <title>Gene transfer from bacteria and archaea facilitated evolution of an extremophilic eukaryote.</title>
        <authorList>
            <person name="Schonknecht G."/>
            <person name="Chen W.H."/>
            <person name="Ternes C.M."/>
            <person name="Barbier G.G."/>
            <person name="Shrestha R.P."/>
            <person name="Stanke M."/>
            <person name="Brautigam A."/>
            <person name="Baker B.J."/>
            <person name="Banfield J.F."/>
            <person name="Garavito R.M."/>
            <person name="Carr K."/>
            <person name="Wilkerson C."/>
            <person name="Rensing S.A."/>
            <person name="Gagneul D."/>
            <person name="Dickenson N.E."/>
            <person name="Oesterhelt C."/>
            <person name="Lercher M.J."/>
            <person name="Weber A.P."/>
        </authorList>
    </citation>
    <scope>NUCLEOTIDE SEQUENCE [LARGE SCALE GENOMIC DNA]</scope>
    <source>
        <strain evidence="10">074W</strain>
    </source>
</reference>
<dbReference type="KEGG" id="gsl:Gasu_48350"/>
<accession>M2XW77</accession>
<keyword evidence="3" id="KW-0805">Transcription regulation</keyword>
<comment type="similarity">
    <text evidence="2">Belongs to the transcriptional coactivator PC4 family.</text>
</comment>
<evidence type="ECO:0000313" key="9">
    <source>
        <dbReference type="EMBL" id="EME27694.1"/>
    </source>
</evidence>
<dbReference type="GO" id="GO:0060261">
    <property type="term" value="P:positive regulation of transcription initiation by RNA polymerase II"/>
    <property type="evidence" value="ECO:0007669"/>
    <property type="project" value="InterPro"/>
</dbReference>
<feature type="compositionally biased region" description="Low complexity" evidence="7">
    <location>
        <begin position="21"/>
        <end position="32"/>
    </location>
</feature>